<sequence>MAIKCTVTTDLQAKDTNGYSGIQKHVEHDEKINHSNQDIVFNETQFNVYDKSKATKHAIEEWNNKHFQNYVEHSCLHSD</sequence>
<name>A0A2M9WNS3_9LACO</name>
<protein>
    <submittedName>
        <fullName evidence="1">Uncharacterized protein</fullName>
    </submittedName>
</protein>
<dbReference type="EMBL" id="MKXG01000064">
    <property type="protein sequence ID" value="PJZ17084.1"/>
    <property type="molecule type" value="Genomic_DNA"/>
</dbReference>
<dbReference type="RefSeq" id="WP_048686679.1">
    <property type="nucleotide sequence ID" value="NZ_MKXG01000064.1"/>
</dbReference>
<gene>
    <name evidence="1" type="ORF">BHU41_07235</name>
</gene>
<dbReference type="AlphaFoldDB" id="A0A2M9WNS3"/>
<evidence type="ECO:0000313" key="2">
    <source>
        <dbReference type="Proteomes" id="UP000231914"/>
    </source>
</evidence>
<organism evidence="1 2">
    <name type="scientific">Lactobacillus crispatus</name>
    <dbReference type="NCBI Taxonomy" id="47770"/>
    <lineage>
        <taxon>Bacteria</taxon>
        <taxon>Bacillati</taxon>
        <taxon>Bacillota</taxon>
        <taxon>Bacilli</taxon>
        <taxon>Lactobacillales</taxon>
        <taxon>Lactobacillaceae</taxon>
        <taxon>Lactobacillus</taxon>
    </lineage>
</organism>
<reference evidence="1 2" key="1">
    <citation type="submission" date="2016-10" db="EMBL/GenBank/DDBJ databases">
        <title>WGS of isloates from the oral cavity of healthy individuals.</title>
        <authorList>
            <person name="Sharma S."/>
            <person name="Pal V.K."/>
            <person name="Patil P.B."/>
            <person name="Korpole S."/>
            <person name="Grover V."/>
        </authorList>
    </citation>
    <scope>NUCLEOTIDE SEQUENCE [LARGE SCALE GENOMIC DNA]</scope>
    <source>
        <strain evidence="1 2">DISK12</strain>
    </source>
</reference>
<evidence type="ECO:0000313" key="1">
    <source>
        <dbReference type="EMBL" id="PJZ17084.1"/>
    </source>
</evidence>
<comment type="caution">
    <text evidence="1">The sequence shown here is derived from an EMBL/GenBank/DDBJ whole genome shotgun (WGS) entry which is preliminary data.</text>
</comment>
<proteinExistence type="predicted"/>
<accession>A0A2M9WNS3</accession>
<dbReference type="Proteomes" id="UP000231914">
    <property type="component" value="Unassembled WGS sequence"/>
</dbReference>